<dbReference type="InterPro" id="IPR000594">
    <property type="entry name" value="ThiF_NAD_FAD-bd"/>
</dbReference>
<comment type="subcellular location">
    <subcellularLocation>
        <location evidence="1">Nucleus</location>
    </subcellularLocation>
</comment>
<dbReference type="Proteomes" id="UP000887578">
    <property type="component" value="Unplaced"/>
</dbReference>
<evidence type="ECO:0000313" key="12">
    <source>
        <dbReference type="Proteomes" id="UP000887578"/>
    </source>
</evidence>
<accession>A0A914Q9Q9</accession>
<feature type="domain" description="THIF-type NAD/FAD binding fold" evidence="11">
    <location>
        <begin position="410"/>
        <end position="468"/>
    </location>
</feature>
<dbReference type="GO" id="GO:0006511">
    <property type="term" value="P:ubiquitin-dependent protein catabolic process"/>
    <property type="evidence" value="ECO:0007669"/>
    <property type="project" value="TreeGrafter"/>
</dbReference>
<dbReference type="Gene3D" id="3.50.50.80">
    <property type="entry name" value="Ubiquitin-activating enzyme E1, inactive adenylation domain, subdomain 1"/>
    <property type="match status" value="1"/>
</dbReference>
<reference evidence="13" key="1">
    <citation type="submission" date="2022-11" db="UniProtKB">
        <authorList>
            <consortium name="WormBaseParasite"/>
        </authorList>
    </citation>
    <scope>IDENTIFICATION</scope>
</reference>
<dbReference type="Gene3D" id="2.40.30.180">
    <property type="entry name" value="Ubiquitin-activating enzyme E1, FCCH domain"/>
    <property type="match status" value="1"/>
</dbReference>
<name>A0A914Q9Q9_9BILA</name>
<evidence type="ECO:0000256" key="10">
    <source>
        <dbReference type="ARBA" id="ARBA00044354"/>
    </source>
</evidence>
<protein>
    <recommendedName>
        <fullName evidence="9">SUMO-activating enzyme subunit 1</fullName>
    </recommendedName>
    <alternativeName>
        <fullName evidence="10">Ubiquitin-like 1-activating enzyme E1A</fullName>
    </alternativeName>
</protein>
<dbReference type="PANTHER" id="PTHR10953:SF162">
    <property type="entry name" value="SUMO-ACTIVATING ENZYME SUBUNIT 1"/>
    <property type="match status" value="1"/>
</dbReference>
<sequence length="468" mass="51893">MSQNGDTKQELSDVIDVNLYSRQIYALGQTAMFRLRSANVLVSGIGSVGVEVAKNLVLGGVRNVTLHDTKNVTWNDLSAQYYLHEDDIGKNRVEACFSKIEELNDSVTCTLSTEPLTHDLIKKFNVVILTDSSFDEQVRINKWARSSDICFISADAAGLFGYVFADLGDAFRIDDVDGEPPKEVWLEHINTSNGDVTTLDGALHGLETGDYVQFVEVKGCTELNGHEPIKITVKNKSVFNIGDVAANYGEYTEGGRAKQVKVPFEVKYKTLEESLKDPTFLEWDFLKFESPAHLHELFQALYKYEKENGSRPQPFSATDGEGFAKLLPNEPEIPKEFSSIFSFTSSGNLQPVASIIGGITAQEAMKAITHHTTPLKGFLYIDNIEALPAKVHKELENPNETNFKPRNNRYDGQAAVFGWDFVEEVQKCSPFIVGAGAIGCELLKNYAMMGIGTAEDSKIKITDMDQIE</sequence>
<dbReference type="Gene3D" id="3.40.50.720">
    <property type="entry name" value="NAD(P)-binding Rossmann-like Domain"/>
    <property type="match status" value="1"/>
</dbReference>
<evidence type="ECO:0000256" key="8">
    <source>
        <dbReference type="ARBA" id="ARBA00026003"/>
    </source>
</evidence>
<feature type="domain" description="THIF-type NAD/FAD binding fold" evidence="11">
    <location>
        <begin position="20"/>
        <end position="387"/>
    </location>
</feature>
<comment type="pathway">
    <text evidence="3">Protein modification; protein ubiquitination.</text>
</comment>
<dbReference type="InterPro" id="IPR000011">
    <property type="entry name" value="UBQ/SUMO-activ_enz_E1-like"/>
</dbReference>
<dbReference type="GO" id="GO:0004839">
    <property type="term" value="F:ubiquitin activating enzyme activity"/>
    <property type="evidence" value="ECO:0007669"/>
    <property type="project" value="TreeGrafter"/>
</dbReference>
<comment type="subunit">
    <text evidence="8">Heterodimer of SAE1 and UBA2/SAE2. The heterodimer corresponds to the two domains that are encoded on a single polypeptide chain in ubiquitin-activating enzyme E1. Interacts with UBE2I.</text>
</comment>
<dbReference type="PRINTS" id="PR01849">
    <property type="entry name" value="UBIQUITINACT"/>
</dbReference>
<keyword evidence="5" id="KW-0436">Ligase</keyword>
<evidence type="ECO:0000256" key="5">
    <source>
        <dbReference type="ARBA" id="ARBA00022598"/>
    </source>
</evidence>
<dbReference type="AlphaFoldDB" id="A0A914Q9Q9"/>
<evidence type="ECO:0000256" key="9">
    <source>
        <dbReference type="ARBA" id="ARBA00044187"/>
    </source>
</evidence>
<comment type="similarity">
    <text evidence="4">Belongs to the ubiquitin-activating E1 family.</text>
</comment>
<dbReference type="Pfam" id="PF00899">
    <property type="entry name" value="ThiF"/>
    <property type="match status" value="2"/>
</dbReference>
<dbReference type="Gene3D" id="3.40.50.12550">
    <property type="entry name" value="Ubiquitin-activating enzyme E1, inactive adenylation domain, subdomain 2"/>
    <property type="match status" value="1"/>
</dbReference>
<dbReference type="InterPro" id="IPR042449">
    <property type="entry name" value="Ub-E1_IAD_1"/>
</dbReference>
<dbReference type="GO" id="GO:0005634">
    <property type="term" value="C:nucleus"/>
    <property type="evidence" value="ECO:0007669"/>
    <property type="project" value="TreeGrafter"/>
</dbReference>
<dbReference type="InterPro" id="IPR045886">
    <property type="entry name" value="ThiF/MoeB/HesA"/>
</dbReference>
<evidence type="ECO:0000256" key="4">
    <source>
        <dbReference type="ARBA" id="ARBA00005673"/>
    </source>
</evidence>
<organism evidence="12 13">
    <name type="scientific">Panagrolaimus davidi</name>
    <dbReference type="NCBI Taxonomy" id="227884"/>
    <lineage>
        <taxon>Eukaryota</taxon>
        <taxon>Metazoa</taxon>
        <taxon>Ecdysozoa</taxon>
        <taxon>Nematoda</taxon>
        <taxon>Chromadorea</taxon>
        <taxon>Rhabditida</taxon>
        <taxon>Tylenchina</taxon>
        <taxon>Panagrolaimomorpha</taxon>
        <taxon>Panagrolaimoidea</taxon>
        <taxon>Panagrolaimidae</taxon>
        <taxon>Panagrolaimus</taxon>
    </lineage>
</organism>
<dbReference type="WBParaSite" id="PDA_v2.g28327.t1">
    <property type="protein sequence ID" value="PDA_v2.g28327.t1"/>
    <property type="gene ID" value="PDA_v2.g28327"/>
</dbReference>
<evidence type="ECO:0000256" key="1">
    <source>
        <dbReference type="ARBA" id="ARBA00004123"/>
    </source>
</evidence>
<keyword evidence="6" id="KW-0833">Ubl conjugation pathway</keyword>
<dbReference type="InterPro" id="IPR035985">
    <property type="entry name" value="Ubiquitin-activating_enz"/>
</dbReference>
<evidence type="ECO:0000256" key="6">
    <source>
        <dbReference type="ARBA" id="ARBA00022786"/>
    </source>
</evidence>
<comment type="pathway">
    <text evidence="2">Protein modification; protein sumoylation.</text>
</comment>
<evidence type="ECO:0000256" key="7">
    <source>
        <dbReference type="ARBA" id="ARBA00023242"/>
    </source>
</evidence>
<dbReference type="InterPro" id="IPR042302">
    <property type="entry name" value="E1_FCCH_sf"/>
</dbReference>
<evidence type="ECO:0000256" key="3">
    <source>
        <dbReference type="ARBA" id="ARBA00004906"/>
    </source>
</evidence>
<dbReference type="SUPFAM" id="SSF69572">
    <property type="entry name" value="Activating enzymes of the ubiquitin-like proteins"/>
    <property type="match status" value="2"/>
</dbReference>
<evidence type="ECO:0000256" key="2">
    <source>
        <dbReference type="ARBA" id="ARBA00004718"/>
    </source>
</evidence>
<proteinExistence type="inferred from homology"/>
<dbReference type="GO" id="GO:0005737">
    <property type="term" value="C:cytoplasm"/>
    <property type="evidence" value="ECO:0007669"/>
    <property type="project" value="TreeGrafter"/>
</dbReference>
<dbReference type="GO" id="GO:0006974">
    <property type="term" value="P:DNA damage response"/>
    <property type="evidence" value="ECO:0007669"/>
    <property type="project" value="TreeGrafter"/>
</dbReference>
<keyword evidence="7" id="KW-0539">Nucleus</keyword>
<keyword evidence="12" id="KW-1185">Reference proteome</keyword>
<dbReference type="FunFam" id="3.50.50.80:FF:000001">
    <property type="entry name" value="ubiquitin-like modifier-activating enzyme 1"/>
    <property type="match status" value="1"/>
</dbReference>
<dbReference type="PANTHER" id="PTHR10953">
    <property type="entry name" value="UBIQUITIN-ACTIVATING ENZYME E1"/>
    <property type="match status" value="1"/>
</dbReference>
<evidence type="ECO:0000313" key="13">
    <source>
        <dbReference type="WBParaSite" id="PDA_v2.g28327.t1"/>
    </source>
</evidence>
<evidence type="ECO:0000259" key="11">
    <source>
        <dbReference type="Pfam" id="PF00899"/>
    </source>
</evidence>